<dbReference type="GeneID" id="66063798"/>
<feature type="compositionally biased region" description="Low complexity" evidence="2">
    <location>
        <begin position="338"/>
        <end position="374"/>
    </location>
</feature>
<feature type="compositionally biased region" description="Low complexity" evidence="2">
    <location>
        <begin position="389"/>
        <end position="414"/>
    </location>
</feature>
<dbReference type="EMBL" id="CP072754">
    <property type="protein sequence ID" value="QUC18779.1"/>
    <property type="molecule type" value="Genomic_DNA"/>
</dbReference>
<feature type="compositionally biased region" description="Polar residues" evidence="2">
    <location>
        <begin position="515"/>
        <end position="529"/>
    </location>
</feature>
<protein>
    <submittedName>
        <fullName evidence="3">Uncharacterized protein</fullName>
    </submittedName>
</protein>
<evidence type="ECO:0000256" key="1">
    <source>
        <dbReference type="SAM" id="Coils"/>
    </source>
</evidence>
<dbReference type="RefSeq" id="XP_042996452.1">
    <property type="nucleotide sequence ID" value="XM_043140518.1"/>
</dbReference>
<evidence type="ECO:0000256" key="2">
    <source>
        <dbReference type="SAM" id="MobiDB-lite"/>
    </source>
</evidence>
<dbReference type="KEGG" id="uvi:66063798"/>
<keyword evidence="4" id="KW-1185">Reference proteome</keyword>
<organism evidence="3 4">
    <name type="scientific">Ustilaginoidea virens</name>
    <name type="common">Rice false smut fungus</name>
    <name type="synonym">Villosiclava virens</name>
    <dbReference type="NCBI Taxonomy" id="1159556"/>
    <lineage>
        <taxon>Eukaryota</taxon>
        <taxon>Fungi</taxon>
        <taxon>Dikarya</taxon>
        <taxon>Ascomycota</taxon>
        <taxon>Pezizomycotina</taxon>
        <taxon>Sordariomycetes</taxon>
        <taxon>Hypocreomycetidae</taxon>
        <taxon>Hypocreales</taxon>
        <taxon>Clavicipitaceae</taxon>
        <taxon>Ustilaginoidea</taxon>
    </lineage>
</organism>
<dbReference type="OrthoDB" id="4507572at2759"/>
<gene>
    <name evidence="3" type="ORF">UV8b_03020</name>
</gene>
<feature type="compositionally biased region" description="Low complexity" evidence="2">
    <location>
        <begin position="278"/>
        <end position="290"/>
    </location>
</feature>
<feature type="compositionally biased region" description="Polar residues" evidence="2">
    <location>
        <begin position="95"/>
        <end position="104"/>
    </location>
</feature>
<feature type="coiled-coil region" evidence="1">
    <location>
        <begin position="686"/>
        <end position="720"/>
    </location>
</feature>
<feature type="compositionally biased region" description="Basic residues" evidence="2">
    <location>
        <begin position="598"/>
        <end position="608"/>
    </location>
</feature>
<feature type="region of interest" description="Disordered" evidence="2">
    <location>
        <begin position="217"/>
        <end position="620"/>
    </location>
</feature>
<accession>A0A8E5HPL8</accession>
<evidence type="ECO:0000313" key="3">
    <source>
        <dbReference type="EMBL" id="QUC18779.1"/>
    </source>
</evidence>
<dbReference type="AlphaFoldDB" id="A0A8E5HPL8"/>
<keyword evidence="1" id="KW-0175">Coiled coil</keyword>
<dbReference type="PANTHER" id="PTHR42023:SF1">
    <property type="entry name" value="BHLH DOMAIN-CONTAINING PROTEIN"/>
    <property type="match status" value="1"/>
</dbReference>
<evidence type="ECO:0000313" key="4">
    <source>
        <dbReference type="Proteomes" id="UP000027002"/>
    </source>
</evidence>
<dbReference type="PANTHER" id="PTHR42023">
    <property type="entry name" value="BHLH DOMAIN-CONTAINING PROTEIN"/>
    <property type="match status" value="1"/>
</dbReference>
<proteinExistence type="predicted"/>
<feature type="compositionally biased region" description="Polar residues" evidence="2">
    <location>
        <begin position="569"/>
        <end position="579"/>
    </location>
</feature>
<feature type="region of interest" description="Disordered" evidence="2">
    <location>
        <begin position="94"/>
        <end position="197"/>
    </location>
</feature>
<reference evidence="3" key="1">
    <citation type="submission" date="2020-03" db="EMBL/GenBank/DDBJ databases">
        <title>A mixture of massive structural variations and highly conserved coding sequences in Ustilaginoidea virens genome.</title>
        <authorList>
            <person name="Zhang K."/>
            <person name="Zhao Z."/>
            <person name="Zhang Z."/>
            <person name="Li Y."/>
            <person name="Hsiang T."/>
            <person name="Sun W."/>
        </authorList>
    </citation>
    <scope>NUCLEOTIDE SEQUENCE</scope>
    <source>
        <strain evidence="3">UV-8b</strain>
    </source>
</reference>
<dbReference type="Proteomes" id="UP000027002">
    <property type="component" value="Chromosome 2"/>
</dbReference>
<name>A0A8E5HPL8_USTVR</name>
<sequence length="746" mass="79571">MWDQLSTTPLPTDVAALRQPLPARHARGAQNRLRAAPKHTRVVRPDGAYWAELDNDNILQPLDALGISSTRGPGRYAVQRGRVVPQHQHIGIVLPSQNPYTSAQADLIPPRQSSRRLPRSSPNSTWRPAPSTYDHDDSQVSTPTQHYKLASTHRSAGSATELVSPPSSPESNAPHDGLTAGDVSPIDEFDGSQQQALRGDRCDTLAAPLQQPHAGIESRPFRSAPQHHGGTDASDAQALRPAANPEWGQPARQAPALSSSDHGGSLYPKAGPDHALRVRSAAPRPLASRANDPSRSAGQRTRAALAAKPDPMENRPPWHGASGRSAMLRPMRDNLGVAPLSLPPKSSRKSSPAAALASAPTEPQASGARGAGSAMRKLLPLASKHKTRASATPSTRAAAAAAAAAAAEQRTRAAGKSYPSPLEGDVSVPEAKSCGDALREDQPRQSSRPRAPAHISASLNANAIRRKPAPTSAHAGPASDPLLPSTPPAGRAGNAESLPSSAPSPCPVRPDPTCRAQQPSSRFSMTTCATSNPGGSPGPGPSSEKTPSPPTPQPPAVGVLDRTRPVASRRTTPSGSQEPTLIALSSARKPTEPPPPHGTRHLLRHSPHNRSVSEAKPPDCRASILSTASSSMSKPLPPAPPEMSPSNDRITHLKIQSDALLHRRVNIQRIIKQMTELMPQDNLLASDEVLRRREEEKQKVEKLRRELADVQREEHQLGLQLHRAYKRQDKDAEYEPTTLWVRRLAA</sequence>